<protein>
    <submittedName>
        <fullName evidence="1">Uncharacterized protein</fullName>
    </submittedName>
</protein>
<dbReference type="EMBL" id="BEWI01000030">
    <property type="protein sequence ID" value="GAY20445.1"/>
    <property type="molecule type" value="Genomic_DNA"/>
</dbReference>
<proteinExistence type="predicted"/>
<gene>
    <name evidence="1" type="ORF">SFOMI_0969</name>
</gene>
<reference evidence="1 2" key="2">
    <citation type="journal article" date="2013" name="Environ. Sci. Technol.">
        <title>The 4-tert-butylphenol-utilizing bacterium Sphingobium fuliginis OMI can degrade bisphenols via phenolic ring hydroxylation and meta-cleavage pathway.</title>
        <authorList>
            <person name="Ogata Y."/>
            <person name="Goda S."/>
            <person name="Toyama T."/>
            <person name="Sei K."/>
            <person name="Ike M."/>
        </authorList>
    </citation>
    <scope>NUCLEOTIDE SEQUENCE [LARGE SCALE GENOMIC DNA]</scope>
    <source>
        <strain evidence="1 2">OMI</strain>
    </source>
</reference>
<evidence type="ECO:0000313" key="1">
    <source>
        <dbReference type="EMBL" id="GAY20445.1"/>
    </source>
</evidence>
<evidence type="ECO:0000313" key="2">
    <source>
        <dbReference type="Proteomes" id="UP000221538"/>
    </source>
</evidence>
<name>A0A292ZCD6_SPHSA</name>
<dbReference type="AlphaFoldDB" id="A0A292ZCD6"/>
<reference evidence="1 2" key="1">
    <citation type="journal article" date="2013" name="Biodegradation">
        <title>Occurrence of 4-tert-butylphenol (4-t-BP) biodegradation in an aquatic sample caused by the presence of Spirodela polyrrhiza and isolation of a 4-t-BP-utilizing bacterium.</title>
        <authorList>
            <person name="Ogata Y."/>
            <person name="Toyama T."/>
            <person name="Yu N."/>
            <person name="Wang X."/>
            <person name="Sei K."/>
            <person name="Ike M."/>
        </authorList>
    </citation>
    <scope>NUCLEOTIDE SEQUENCE [LARGE SCALE GENOMIC DNA]</scope>
    <source>
        <strain evidence="1 2">OMI</strain>
    </source>
</reference>
<organism evidence="1 2">
    <name type="scientific">Sphingobium fuliginis (strain ATCC 27551)</name>
    <dbReference type="NCBI Taxonomy" id="336203"/>
    <lineage>
        <taxon>Bacteria</taxon>
        <taxon>Pseudomonadati</taxon>
        <taxon>Pseudomonadota</taxon>
        <taxon>Alphaproteobacteria</taxon>
        <taxon>Sphingomonadales</taxon>
        <taxon>Sphingomonadaceae</taxon>
        <taxon>Sphingobium</taxon>
    </lineage>
</organism>
<sequence>MPAVVTHIMLGGWKRLFQSRDHALCRPSDTAEFCFHITETNPLS</sequence>
<dbReference type="Proteomes" id="UP000221538">
    <property type="component" value="Unassembled WGS sequence"/>
</dbReference>
<comment type="caution">
    <text evidence="1">The sequence shown here is derived from an EMBL/GenBank/DDBJ whole genome shotgun (WGS) entry which is preliminary data.</text>
</comment>
<accession>A0A292ZCD6</accession>